<evidence type="ECO:0000256" key="1">
    <source>
        <dbReference type="SAM" id="MobiDB-lite"/>
    </source>
</evidence>
<reference evidence="2" key="1">
    <citation type="submission" date="2018-02" db="EMBL/GenBank/DDBJ databases">
        <title>Rhizophora mucronata_Transcriptome.</title>
        <authorList>
            <person name="Meera S.P."/>
            <person name="Sreeshan A."/>
            <person name="Augustine A."/>
        </authorList>
    </citation>
    <scope>NUCLEOTIDE SEQUENCE</scope>
    <source>
        <tissue evidence="2">Leaf</tissue>
    </source>
</reference>
<proteinExistence type="predicted"/>
<protein>
    <submittedName>
        <fullName evidence="2">Uncharacterized protein</fullName>
    </submittedName>
</protein>
<name>A0A2P2PD89_RHIMU</name>
<sequence length="28" mass="3191">MLNLAQSKEKTKFTNSYTGRLSSDKVRS</sequence>
<dbReference type="EMBL" id="GGEC01072202">
    <property type="protein sequence ID" value="MBX52686.1"/>
    <property type="molecule type" value="Transcribed_RNA"/>
</dbReference>
<dbReference type="AlphaFoldDB" id="A0A2P2PD89"/>
<organism evidence="2">
    <name type="scientific">Rhizophora mucronata</name>
    <name type="common">Asiatic mangrove</name>
    <dbReference type="NCBI Taxonomy" id="61149"/>
    <lineage>
        <taxon>Eukaryota</taxon>
        <taxon>Viridiplantae</taxon>
        <taxon>Streptophyta</taxon>
        <taxon>Embryophyta</taxon>
        <taxon>Tracheophyta</taxon>
        <taxon>Spermatophyta</taxon>
        <taxon>Magnoliopsida</taxon>
        <taxon>eudicotyledons</taxon>
        <taxon>Gunneridae</taxon>
        <taxon>Pentapetalae</taxon>
        <taxon>rosids</taxon>
        <taxon>fabids</taxon>
        <taxon>Malpighiales</taxon>
        <taxon>Rhizophoraceae</taxon>
        <taxon>Rhizophora</taxon>
    </lineage>
</organism>
<accession>A0A2P2PD89</accession>
<feature type="region of interest" description="Disordered" evidence="1">
    <location>
        <begin position="1"/>
        <end position="28"/>
    </location>
</feature>
<evidence type="ECO:0000313" key="2">
    <source>
        <dbReference type="EMBL" id="MBX52686.1"/>
    </source>
</evidence>